<evidence type="ECO:0000313" key="3">
    <source>
        <dbReference type="Proteomes" id="UP000244225"/>
    </source>
</evidence>
<sequence>MGVENKGAHLMLEAVKQQFNQHNITLAISWDSGGVGYRKAKELGLFYLPPNLGKKAVVFKLIKHLPKTVRRSFNIILDEEVDVILDGSGFAYGDFWGANKPLRRFQNVLAGKTSRNAKSILLPQALGPFDDDKVRRSFNKVLDKSDLVFVRDEQSMEYMINAYGLQQKFILAPDFTNLVDAGPEQNYPEGEICLIPNYKMFTQDKEAYMSFLIKVRIFLKNQDKKVYYLIHEGERDKEIAKELNRSLALNDPIVEEFDPIKIKNRIKSADLIIVSRFHGLVSALSQGVPAITTSWSHKYQILMKEYDQEDALIDIRNYDFGNVKNLISIFLSKGKAAFRNEQADTIQKQKERSKLMWEKLKKHISIQYK</sequence>
<dbReference type="EMBL" id="QBKI01000016">
    <property type="protein sequence ID" value="PTX10671.1"/>
    <property type="molecule type" value="Genomic_DNA"/>
</dbReference>
<dbReference type="PANTHER" id="PTHR36836:SF1">
    <property type="entry name" value="COLANIC ACID BIOSYNTHESIS PROTEIN WCAK"/>
    <property type="match status" value="1"/>
</dbReference>
<dbReference type="Pfam" id="PF04230">
    <property type="entry name" value="PS_pyruv_trans"/>
    <property type="match status" value="1"/>
</dbReference>
<organism evidence="2 3">
    <name type="scientific">Pontibacter mucosus</name>
    <dbReference type="NCBI Taxonomy" id="1649266"/>
    <lineage>
        <taxon>Bacteria</taxon>
        <taxon>Pseudomonadati</taxon>
        <taxon>Bacteroidota</taxon>
        <taxon>Cytophagia</taxon>
        <taxon>Cytophagales</taxon>
        <taxon>Hymenobacteraceae</taxon>
        <taxon>Pontibacter</taxon>
    </lineage>
</organism>
<name>A0A2T5Y3C5_9BACT</name>
<evidence type="ECO:0000259" key="1">
    <source>
        <dbReference type="Pfam" id="PF04230"/>
    </source>
</evidence>
<dbReference type="AlphaFoldDB" id="A0A2T5Y3C5"/>
<comment type="caution">
    <text evidence="2">The sequence shown here is derived from an EMBL/GenBank/DDBJ whole genome shotgun (WGS) entry which is preliminary data.</text>
</comment>
<accession>A0A2T5Y3C5</accession>
<keyword evidence="3" id="KW-1185">Reference proteome</keyword>
<dbReference type="PANTHER" id="PTHR36836">
    <property type="entry name" value="COLANIC ACID BIOSYNTHESIS PROTEIN WCAK"/>
    <property type="match status" value="1"/>
</dbReference>
<feature type="domain" description="Polysaccharide pyruvyl transferase" evidence="1">
    <location>
        <begin position="5"/>
        <end position="297"/>
    </location>
</feature>
<gene>
    <name evidence="2" type="ORF">C8N40_11612</name>
</gene>
<evidence type="ECO:0000313" key="2">
    <source>
        <dbReference type="EMBL" id="PTX10671.1"/>
    </source>
</evidence>
<reference evidence="2 3" key="1">
    <citation type="submission" date="2018-04" db="EMBL/GenBank/DDBJ databases">
        <title>Genomic Encyclopedia of Archaeal and Bacterial Type Strains, Phase II (KMG-II): from individual species to whole genera.</title>
        <authorList>
            <person name="Goeker M."/>
        </authorList>
    </citation>
    <scope>NUCLEOTIDE SEQUENCE [LARGE SCALE GENOMIC DNA]</scope>
    <source>
        <strain evidence="2 3">DSM 100162</strain>
    </source>
</reference>
<dbReference type="Proteomes" id="UP000244225">
    <property type="component" value="Unassembled WGS sequence"/>
</dbReference>
<dbReference type="InterPro" id="IPR007345">
    <property type="entry name" value="Polysacch_pyruvyl_Trfase"/>
</dbReference>
<protein>
    <submittedName>
        <fullName evidence="2">Colanic acid/amylovoran biosynthesis protein</fullName>
    </submittedName>
</protein>
<proteinExistence type="predicted"/>